<protein>
    <submittedName>
        <fullName evidence="1">Uncharacterized protein</fullName>
    </submittedName>
</protein>
<name>A0A1R3TC64_9HYPH</name>
<sequence>MNLNIPFLSTRTVVCPDGSQHVIQKNISSYFPLSVSEKSAKVDVDLKIPDTVEAKTAAQMESAIKSVMVSIDKSNGSIVLEQRAAYTAYASNPCGSHEWYKRQLENISTRRQRLQEQENMLGALVALAQTPGVQISEMVGLLRRLVVTMTPEAASIITVNEMDHSEQTAHDMIQGGL</sequence>
<organism evidence="1 2">
    <name type="scientific">Agrobacterium rosae</name>
    <dbReference type="NCBI Taxonomy" id="1972867"/>
    <lineage>
        <taxon>Bacteria</taxon>
        <taxon>Pseudomonadati</taxon>
        <taxon>Pseudomonadota</taxon>
        <taxon>Alphaproteobacteria</taxon>
        <taxon>Hyphomicrobiales</taxon>
        <taxon>Rhizobiaceae</taxon>
        <taxon>Rhizobium/Agrobacterium group</taxon>
        <taxon>Agrobacterium</taxon>
    </lineage>
</organism>
<dbReference type="EMBL" id="FMUE01000001">
    <property type="protein sequence ID" value="SCX03967.1"/>
    <property type="molecule type" value="Genomic_DNA"/>
</dbReference>
<evidence type="ECO:0000313" key="2">
    <source>
        <dbReference type="Proteomes" id="UP000187891"/>
    </source>
</evidence>
<dbReference type="AlphaFoldDB" id="A0A1R3TC64"/>
<accession>A0A1R3TC64</accession>
<dbReference type="STRING" id="1907666.DSM25559_0375"/>
<reference evidence="2" key="1">
    <citation type="submission" date="2016-10" db="EMBL/GenBank/DDBJ databases">
        <authorList>
            <person name="Wibberg D."/>
        </authorList>
    </citation>
    <scope>NUCLEOTIDE SEQUENCE [LARGE SCALE GENOMIC DNA]</scope>
</reference>
<dbReference type="Proteomes" id="UP000187891">
    <property type="component" value="Unassembled WGS sequence"/>
</dbReference>
<gene>
    <name evidence="1" type="ORF">DSM25559_0375</name>
</gene>
<evidence type="ECO:0000313" key="1">
    <source>
        <dbReference type="EMBL" id="SCX03967.1"/>
    </source>
</evidence>
<proteinExistence type="predicted"/>
<dbReference type="RefSeq" id="WP_143239271.1">
    <property type="nucleotide sequence ID" value="NZ_FMUE01000001.1"/>
</dbReference>